<dbReference type="Gene3D" id="3.20.80.10">
    <property type="entry name" value="Regulatory factor, effector binding domain"/>
    <property type="match status" value="1"/>
</dbReference>
<dbReference type="InterPro" id="IPR006917">
    <property type="entry name" value="SOUL_heme-bd"/>
</dbReference>
<dbReference type="OrthoDB" id="6424451at2759"/>
<dbReference type="PANTHER" id="PTHR11220">
    <property type="entry name" value="HEME-BINDING PROTEIN-RELATED"/>
    <property type="match status" value="1"/>
</dbReference>
<feature type="non-terminal residue" evidence="2">
    <location>
        <position position="1"/>
    </location>
</feature>
<dbReference type="PANTHER" id="PTHR11220:SF1">
    <property type="entry name" value="HEME-BINDING PROTEIN 2"/>
    <property type="match status" value="1"/>
</dbReference>
<evidence type="ECO:0000313" key="3">
    <source>
        <dbReference type="Proteomes" id="UP000276133"/>
    </source>
</evidence>
<comment type="caution">
    <text evidence="2">The sequence shown here is derived from an EMBL/GenBank/DDBJ whole genome shotgun (WGS) entry which is preliminary data.</text>
</comment>
<evidence type="ECO:0000313" key="2">
    <source>
        <dbReference type="EMBL" id="RMZ94033.1"/>
    </source>
</evidence>
<dbReference type="EMBL" id="REGN01013355">
    <property type="protein sequence ID" value="RMZ94033.1"/>
    <property type="molecule type" value="Genomic_DNA"/>
</dbReference>
<name>A0A3M7P4T7_BRAPC</name>
<dbReference type="STRING" id="10195.A0A3M7P4T7"/>
<accession>A0A3M7P4T7</accession>
<protein>
    <submittedName>
        <fullName evidence="2">Heme-binding 2</fullName>
    </submittedName>
</protein>
<dbReference type="Pfam" id="PF04832">
    <property type="entry name" value="SOUL"/>
    <property type="match status" value="1"/>
</dbReference>
<reference evidence="2 3" key="1">
    <citation type="journal article" date="2018" name="Sci. Rep.">
        <title>Genomic signatures of local adaptation to the degree of environmental predictability in rotifers.</title>
        <authorList>
            <person name="Franch-Gras L."/>
            <person name="Hahn C."/>
            <person name="Garcia-Roger E.M."/>
            <person name="Carmona M.J."/>
            <person name="Serra M."/>
            <person name="Gomez A."/>
        </authorList>
    </citation>
    <scope>NUCLEOTIDE SEQUENCE [LARGE SCALE GENOMIC DNA]</scope>
    <source>
        <strain evidence="2">HYR1</strain>
    </source>
</reference>
<dbReference type="Proteomes" id="UP000276133">
    <property type="component" value="Unassembled WGS sequence"/>
</dbReference>
<dbReference type="FunFam" id="3.20.80.10:FF:000002">
    <property type="entry name" value="Heme-binding protein 2"/>
    <property type="match status" value="1"/>
</dbReference>
<dbReference type="SUPFAM" id="SSF55136">
    <property type="entry name" value="Probable bacterial effector-binding domain"/>
    <property type="match status" value="1"/>
</dbReference>
<proteinExistence type="inferred from homology"/>
<evidence type="ECO:0000256" key="1">
    <source>
        <dbReference type="ARBA" id="ARBA00009817"/>
    </source>
</evidence>
<gene>
    <name evidence="2" type="ORF">BpHYR1_009155</name>
</gene>
<keyword evidence="3" id="KW-1185">Reference proteome</keyword>
<dbReference type="InterPro" id="IPR011256">
    <property type="entry name" value="Reg_factor_effector_dom_sf"/>
</dbReference>
<comment type="similarity">
    <text evidence="1">Belongs to the HEBP family.</text>
</comment>
<dbReference type="AlphaFoldDB" id="A0A3M7P4T7"/>
<organism evidence="2 3">
    <name type="scientific">Brachionus plicatilis</name>
    <name type="common">Marine rotifer</name>
    <name type="synonym">Brachionus muelleri</name>
    <dbReference type="NCBI Taxonomy" id="10195"/>
    <lineage>
        <taxon>Eukaryota</taxon>
        <taxon>Metazoa</taxon>
        <taxon>Spiralia</taxon>
        <taxon>Gnathifera</taxon>
        <taxon>Rotifera</taxon>
        <taxon>Eurotatoria</taxon>
        <taxon>Monogononta</taxon>
        <taxon>Pseudotrocha</taxon>
        <taxon>Ploima</taxon>
        <taxon>Brachionidae</taxon>
        <taxon>Brachionus</taxon>
    </lineage>
</organism>
<sequence length="185" mass="21122">FLVTLIEQSMANEKPDYEILSSIDNTSEMRKYLASKWVSTSTTADCSNLDSERSVMFGRLFRYITGQNDKNQKIQMTAPVLNEIKKLDGQKCLFTMRFYIPKANQVNTPVPTGNAVLTDMPEFTVAATRFGGFASMNDYMQHDSQLKQQLISQLNKFDTQTIITAGYNSPFEFADRINEVWIKKL</sequence>